<dbReference type="Pfam" id="PF20684">
    <property type="entry name" value="Fung_rhodopsin"/>
    <property type="match status" value="1"/>
</dbReference>
<feature type="region of interest" description="Disordered" evidence="6">
    <location>
        <begin position="309"/>
        <end position="370"/>
    </location>
</feature>
<evidence type="ECO:0000313" key="10">
    <source>
        <dbReference type="Proteomes" id="UP000800235"/>
    </source>
</evidence>
<organism evidence="9 10">
    <name type="scientific">Tothia fuscella</name>
    <dbReference type="NCBI Taxonomy" id="1048955"/>
    <lineage>
        <taxon>Eukaryota</taxon>
        <taxon>Fungi</taxon>
        <taxon>Dikarya</taxon>
        <taxon>Ascomycota</taxon>
        <taxon>Pezizomycotina</taxon>
        <taxon>Dothideomycetes</taxon>
        <taxon>Pleosporomycetidae</taxon>
        <taxon>Venturiales</taxon>
        <taxon>Cylindrosympodiaceae</taxon>
        <taxon>Tothia</taxon>
    </lineage>
</organism>
<dbReference type="OrthoDB" id="3903189at2759"/>
<evidence type="ECO:0000259" key="8">
    <source>
        <dbReference type="Pfam" id="PF20684"/>
    </source>
</evidence>
<feature type="compositionally biased region" description="Basic and acidic residues" evidence="6">
    <location>
        <begin position="418"/>
        <end position="432"/>
    </location>
</feature>
<feature type="transmembrane region" description="Helical" evidence="7">
    <location>
        <begin position="212"/>
        <end position="230"/>
    </location>
</feature>
<feature type="transmembrane region" description="Helical" evidence="7">
    <location>
        <begin position="175"/>
        <end position="200"/>
    </location>
</feature>
<dbReference type="InterPro" id="IPR052337">
    <property type="entry name" value="SAT4-like"/>
</dbReference>
<reference evidence="9" key="1">
    <citation type="journal article" date="2020" name="Stud. Mycol.">
        <title>101 Dothideomycetes genomes: a test case for predicting lifestyles and emergence of pathogens.</title>
        <authorList>
            <person name="Haridas S."/>
            <person name="Albert R."/>
            <person name="Binder M."/>
            <person name="Bloem J."/>
            <person name="Labutti K."/>
            <person name="Salamov A."/>
            <person name="Andreopoulos B."/>
            <person name="Baker S."/>
            <person name="Barry K."/>
            <person name="Bills G."/>
            <person name="Bluhm B."/>
            <person name="Cannon C."/>
            <person name="Castanera R."/>
            <person name="Culley D."/>
            <person name="Daum C."/>
            <person name="Ezra D."/>
            <person name="Gonzalez J."/>
            <person name="Henrissat B."/>
            <person name="Kuo A."/>
            <person name="Liang C."/>
            <person name="Lipzen A."/>
            <person name="Lutzoni F."/>
            <person name="Magnuson J."/>
            <person name="Mondo S."/>
            <person name="Nolan M."/>
            <person name="Ohm R."/>
            <person name="Pangilinan J."/>
            <person name="Park H.-J."/>
            <person name="Ramirez L."/>
            <person name="Alfaro M."/>
            <person name="Sun H."/>
            <person name="Tritt A."/>
            <person name="Yoshinaga Y."/>
            <person name="Zwiers L.-H."/>
            <person name="Turgeon B."/>
            <person name="Goodwin S."/>
            <person name="Spatafora J."/>
            <person name="Crous P."/>
            <person name="Grigoriev I."/>
        </authorList>
    </citation>
    <scope>NUCLEOTIDE SEQUENCE</scope>
    <source>
        <strain evidence="9">CBS 130266</strain>
    </source>
</reference>
<evidence type="ECO:0000256" key="5">
    <source>
        <dbReference type="ARBA" id="ARBA00038359"/>
    </source>
</evidence>
<feature type="region of interest" description="Disordered" evidence="6">
    <location>
        <begin position="407"/>
        <end position="464"/>
    </location>
</feature>
<dbReference type="InterPro" id="IPR049326">
    <property type="entry name" value="Rhodopsin_dom_fungi"/>
</dbReference>
<gene>
    <name evidence="9" type="ORF">EJ08DRAFT_699922</name>
</gene>
<feature type="compositionally biased region" description="Polar residues" evidence="6">
    <location>
        <begin position="313"/>
        <end position="329"/>
    </location>
</feature>
<dbReference type="AlphaFoldDB" id="A0A9P4NLE6"/>
<feature type="transmembrane region" description="Helical" evidence="7">
    <location>
        <begin position="105"/>
        <end position="124"/>
    </location>
</feature>
<keyword evidence="10" id="KW-1185">Reference proteome</keyword>
<accession>A0A9P4NLE6</accession>
<evidence type="ECO:0000256" key="7">
    <source>
        <dbReference type="SAM" id="Phobius"/>
    </source>
</evidence>
<dbReference type="GO" id="GO:0016020">
    <property type="term" value="C:membrane"/>
    <property type="evidence" value="ECO:0007669"/>
    <property type="project" value="UniProtKB-SubCell"/>
</dbReference>
<name>A0A9P4NLE6_9PEZI</name>
<comment type="similarity">
    <text evidence="5">Belongs to the SAT4 family.</text>
</comment>
<feature type="transmembrane region" description="Helical" evidence="7">
    <location>
        <begin position="136"/>
        <end position="155"/>
    </location>
</feature>
<feature type="transmembrane region" description="Helical" evidence="7">
    <location>
        <begin position="45"/>
        <end position="68"/>
    </location>
</feature>
<dbReference type="Proteomes" id="UP000800235">
    <property type="component" value="Unassembled WGS sequence"/>
</dbReference>
<protein>
    <recommendedName>
        <fullName evidence="8">Rhodopsin domain-containing protein</fullName>
    </recommendedName>
</protein>
<evidence type="ECO:0000256" key="3">
    <source>
        <dbReference type="ARBA" id="ARBA00022989"/>
    </source>
</evidence>
<proteinExistence type="inferred from homology"/>
<comment type="caution">
    <text evidence="9">The sequence shown here is derived from an EMBL/GenBank/DDBJ whole genome shotgun (WGS) entry which is preliminary data.</text>
</comment>
<feature type="compositionally biased region" description="Basic residues" evidence="6">
    <location>
        <begin position="443"/>
        <end position="464"/>
    </location>
</feature>
<comment type="subcellular location">
    <subcellularLocation>
        <location evidence="1">Membrane</location>
        <topology evidence="1">Multi-pass membrane protein</topology>
    </subcellularLocation>
</comment>
<keyword evidence="3 7" id="KW-1133">Transmembrane helix</keyword>
<evidence type="ECO:0000256" key="4">
    <source>
        <dbReference type="ARBA" id="ARBA00023136"/>
    </source>
</evidence>
<evidence type="ECO:0000313" key="9">
    <source>
        <dbReference type="EMBL" id="KAF2426455.1"/>
    </source>
</evidence>
<evidence type="ECO:0000256" key="1">
    <source>
        <dbReference type="ARBA" id="ARBA00004141"/>
    </source>
</evidence>
<dbReference type="PANTHER" id="PTHR33048:SF149">
    <property type="entry name" value="UBID FAMILY DECARBOXYLASE"/>
    <property type="match status" value="1"/>
</dbReference>
<evidence type="ECO:0000256" key="6">
    <source>
        <dbReference type="SAM" id="MobiDB-lite"/>
    </source>
</evidence>
<sequence>MGNFDKAFVHELALNTWIMYGIGLTVLSLRFYASVRRTGWAGLRLDDYLMVVVALWYSMLIVCLNIIARGGGSNLFPPEDYPAFSPAEIQERIKGSKIVVVSEQAMLNVIYTLKSCLLILYWRLTSGTFHTRQVKYLSYYVAFGYIGTQVAFFTTCRPFTGYWAMPPPDPQCTTLQNYAIIQAVFNISSDLFMLAIPVPMIAKLRLPLKQKLGLCIVFSMGIFVIAAAVLTKIFNLSDIYSTKYTREASVAVYVANLPLIWPLLRDWIPILRGSSYNRSWTTPLPTIEDQSQRKPRKLDHILSMKTYHKEANGTRTSSTRDLTAQTPEQASPAASEKDTQRSISRGRTTTKDTTTLASPPPYSHSNDALGRFSGESRWDGCIVTKTTIEVDSYIDEDLRNNVDYRRKHTQTTPNSLKFENDQDKRGANREVTIEGGAAVTGKTIRKKRSKSNVPGHRHSGYSTD</sequence>
<dbReference type="PANTHER" id="PTHR33048">
    <property type="entry name" value="PTH11-LIKE INTEGRAL MEMBRANE PROTEIN (AFU_ORTHOLOGUE AFUA_5G11245)"/>
    <property type="match status" value="1"/>
</dbReference>
<dbReference type="EMBL" id="MU007064">
    <property type="protein sequence ID" value="KAF2426455.1"/>
    <property type="molecule type" value="Genomic_DNA"/>
</dbReference>
<keyword evidence="4 7" id="KW-0472">Membrane</keyword>
<feature type="transmembrane region" description="Helical" evidence="7">
    <location>
        <begin position="12"/>
        <end position="33"/>
    </location>
</feature>
<feature type="domain" description="Rhodopsin" evidence="8">
    <location>
        <begin position="29"/>
        <end position="264"/>
    </location>
</feature>
<evidence type="ECO:0000256" key="2">
    <source>
        <dbReference type="ARBA" id="ARBA00022692"/>
    </source>
</evidence>
<keyword evidence="2 7" id="KW-0812">Transmembrane</keyword>